<feature type="compositionally biased region" description="Basic residues" evidence="1">
    <location>
        <begin position="296"/>
        <end position="306"/>
    </location>
</feature>
<name>A0AAV4PI24_9ARAC</name>
<dbReference type="EMBL" id="BPLQ01003001">
    <property type="protein sequence ID" value="GIX96982.1"/>
    <property type="molecule type" value="Genomic_DNA"/>
</dbReference>
<reference evidence="2 3" key="1">
    <citation type="submission" date="2021-06" db="EMBL/GenBank/DDBJ databases">
        <title>Caerostris darwini draft genome.</title>
        <authorList>
            <person name="Kono N."/>
            <person name="Arakawa K."/>
        </authorList>
    </citation>
    <scope>NUCLEOTIDE SEQUENCE [LARGE SCALE GENOMIC DNA]</scope>
</reference>
<accession>A0AAV4PI24</accession>
<evidence type="ECO:0000313" key="3">
    <source>
        <dbReference type="Proteomes" id="UP001054837"/>
    </source>
</evidence>
<feature type="compositionally biased region" description="Basic residues" evidence="1">
    <location>
        <begin position="490"/>
        <end position="504"/>
    </location>
</feature>
<protein>
    <submittedName>
        <fullName evidence="2">Sine oculis-binding protein homolog</fullName>
    </submittedName>
</protein>
<proteinExistence type="predicted"/>
<feature type="compositionally biased region" description="Polar residues" evidence="1">
    <location>
        <begin position="351"/>
        <end position="361"/>
    </location>
</feature>
<feature type="compositionally biased region" description="Low complexity" evidence="1">
    <location>
        <begin position="250"/>
        <end position="264"/>
    </location>
</feature>
<dbReference type="PANTHER" id="PTHR23186">
    <property type="entry name" value="RETINOIC ACID-INDUCED PROTEIN 2"/>
    <property type="match status" value="1"/>
</dbReference>
<feature type="compositionally biased region" description="Low complexity" evidence="1">
    <location>
        <begin position="465"/>
        <end position="489"/>
    </location>
</feature>
<dbReference type="AlphaFoldDB" id="A0AAV4PI24"/>
<sequence>MTSLTLFPRETLFLRTLPPTPPTRETCLPWEFSLPFHEGRPFRDVCLFGEGERQRTAKERNVRKVSSTASDEVARQHQQMVSALSTITKHPGAPDSPNLPPGCIVCAWCQKVGMKLFTLKTPSGCKAFCSELCFTQCRRASFKKNKICDWCKHVRHTVNYVDFQDGEQQLQFCSDKCLNQYKMNIFCKETQAHLQMHTHLKEAACKMAATGSVNLITPDLWLRDCKTNGNAISPHEAIDVMEDLTSDGNLSAAPSPSPVLESPLQPQPPPPLVLKEKKEHKQDQTHAEKEREKTPKKSSSKHSPKKHSSEGKPHHSKSRDRKINGHQQPNEQLMNPRRSPIQASPPAHLRNNASTNGTPSLLSPPPAGPMVRRHPHIGLPPRPCPPVPSSLGMNNLDPNRHFLHNNVMPPPFQFLAQQQMEAFFRSQHGIDMRSKLPPPLPLPPWGMPAYPHPPPPPHLPPPPLNSKSPSLPHSSPPNRNHHQSSSSRNTNHHSKHNRHNKHASGHTNNSSSSSGTATHSKSITNNTAVQFPLPSSLPPVTVMVPFPIVLPVPLPIPIPIPIPPDIMEKYSKTKETETHSNSQPKSDNGKSDHHSHRKRKNSSEYSKQKKKRKASVNVSISDHVNSEVDIHERNNQAEKHYNSTAENLSYRLSETPTTTAGLIQPPTTSKVLRSELDLESRSYSPVSEAMSSNEDEYSERTRIKNGELDDFSNINFSSFNLNLMRSSPLLLSQTAERHLQIGTNENLENCNSQSPTNLSVKDKHSFMSSSAVNFKKKHLHDQLSLMT</sequence>
<gene>
    <name evidence="2" type="primary">Sobp</name>
    <name evidence="2" type="ORF">CDAR_92951</name>
</gene>
<comment type="caution">
    <text evidence="2">The sequence shown here is derived from an EMBL/GenBank/DDBJ whole genome shotgun (WGS) entry which is preliminary data.</text>
</comment>
<evidence type="ECO:0000313" key="2">
    <source>
        <dbReference type="EMBL" id="GIX96982.1"/>
    </source>
</evidence>
<dbReference type="GO" id="GO:0005634">
    <property type="term" value="C:nucleus"/>
    <property type="evidence" value="ECO:0007669"/>
    <property type="project" value="TreeGrafter"/>
</dbReference>
<feature type="region of interest" description="Disordered" evidence="1">
    <location>
        <begin position="572"/>
        <end position="624"/>
    </location>
</feature>
<dbReference type="InterPro" id="IPR026092">
    <property type="entry name" value="RAI2/SOBP"/>
</dbReference>
<dbReference type="PANTHER" id="PTHR23186:SF4">
    <property type="entry name" value="GH22790P"/>
    <property type="match status" value="1"/>
</dbReference>
<feature type="compositionally biased region" description="Basic and acidic residues" evidence="1">
    <location>
        <begin position="274"/>
        <end position="295"/>
    </location>
</feature>
<dbReference type="GO" id="GO:0048513">
    <property type="term" value="P:animal organ development"/>
    <property type="evidence" value="ECO:0007669"/>
    <property type="project" value="TreeGrafter"/>
</dbReference>
<feature type="compositionally biased region" description="Low complexity" evidence="1">
    <location>
        <begin position="505"/>
        <end position="520"/>
    </location>
</feature>
<feature type="region of interest" description="Disordered" evidence="1">
    <location>
        <begin position="246"/>
        <end position="379"/>
    </location>
</feature>
<dbReference type="Pfam" id="PF15279">
    <property type="entry name" value="SOBP"/>
    <property type="match status" value="1"/>
</dbReference>
<organism evidence="2 3">
    <name type="scientific">Caerostris darwini</name>
    <dbReference type="NCBI Taxonomy" id="1538125"/>
    <lineage>
        <taxon>Eukaryota</taxon>
        <taxon>Metazoa</taxon>
        <taxon>Ecdysozoa</taxon>
        <taxon>Arthropoda</taxon>
        <taxon>Chelicerata</taxon>
        <taxon>Arachnida</taxon>
        <taxon>Araneae</taxon>
        <taxon>Araneomorphae</taxon>
        <taxon>Entelegynae</taxon>
        <taxon>Araneoidea</taxon>
        <taxon>Araneidae</taxon>
        <taxon>Caerostris</taxon>
    </lineage>
</organism>
<evidence type="ECO:0000256" key="1">
    <source>
        <dbReference type="SAM" id="MobiDB-lite"/>
    </source>
</evidence>
<dbReference type="Proteomes" id="UP001054837">
    <property type="component" value="Unassembled WGS sequence"/>
</dbReference>
<keyword evidence="3" id="KW-1185">Reference proteome</keyword>
<feature type="compositionally biased region" description="Pro residues" evidence="1">
    <location>
        <begin position="453"/>
        <end position="464"/>
    </location>
</feature>
<feature type="region of interest" description="Disordered" evidence="1">
    <location>
        <begin position="453"/>
        <end position="521"/>
    </location>
</feature>